<gene>
    <name evidence="1" type="ORF">E2C01_099659</name>
</gene>
<name>A0A5B7KBB7_PORTR</name>
<protein>
    <submittedName>
        <fullName evidence="1">Uncharacterized protein</fullName>
    </submittedName>
</protein>
<dbReference type="AlphaFoldDB" id="A0A5B7KBB7"/>
<evidence type="ECO:0000313" key="1">
    <source>
        <dbReference type="EMBL" id="MPD03994.1"/>
    </source>
</evidence>
<organism evidence="1 2">
    <name type="scientific">Portunus trituberculatus</name>
    <name type="common">Swimming crab</name>
    <name type="synonym">Neptunus trituberculatus</name>
    <dbReference type="NCBI Taxonomy" id="210409"/>
    <lineage>
        <taxon>Eukaryota</taxon>
        <taxon>Metazoa</taxon>
        <taxon>Ecdysozoa</taxon>
        <taxon>Arthropoda</taxon>
        <taxon>Crustacea</taxon>
        <taxon>Multicrustacea</taxon>
        <taxon>Malacostraca</taxon>
        <taxon>Eumalacostraca</taxon>
        <taxon>Eucarida</taxon>
        <taxon>Decapoda</taxon>
        <taxon>Pleocyemata</taxon>
        <taxon>Brachyura</taxon>
        <taxon>Eubrachyura</taxon>
        <taxon>Portunoidea</taxon>
        <taxon>Portunidae</taxon>
        <taxon>Portuninae</taxon>
        <taxon>Portunus</taxon>
    </lineage>
</organism>
<dbReference type="EMBL" id="VSRR010138966">
    <property type="protein sequence ID" value="MPD03994.1"/>
    <property type="molecule type" value="Genomic_DNA"/>
</dbReference>
<accession>A0A5B7KBB7</accession>
<dbReference type="Proteomes" id="UP000324222">
    <property type="component" value="Unassembled WGS sequence"/>
</dbReference>
<reference evidence="1 2" key="1">
    <citation type="submission" date="2019-05" db="EMBL/GenBank/DDBJ databases">
        <title>Another draft genome of Portunus trituberculatus and its Hox gene families provides insights of decapod evolution.</title>
        <authorList>
            <person name="Jeong J.-H."/>
            <person name="Song I."/>
            <person name="Kim S."/>
            <person name="Choi T."/>
            <person name="Kim D."/>
            <person name="Ryu S."/>
            <person name="Kim W."/>
        </authorList>
    </citation>
    <scope>NUCLEOTIDE SEQUENCE [LARGE SCALE GENOMIC DNA]</scope>
    <source>
        <tissue evidence="1">Muscle</tissue>
    </source>
</reference>
<sequence length="49" mass="5882">MKGLEQRWPGTMWRNTMITPFHSRLTTWWRRCGQPSTSSLTDKTGWNKK</sequence>
<evidence type="ECO:0000313" key="2">
    <source>
        <dbReference type="Proteomes" id="UP000324222"/>
    </source>
</evidence>
<keyword evidence="2" id="KW-1185">Reference proteome</keyword>
<comment type="caution">
    <text evidence="1">The sequence shown here is derived from an EMBL/GenBank/DDBJ whole genome shotgun (WGS) entry which is preliminary data.</text>
</comment>
<proteinExistence type="predicted"/>